<accession>A0A4R6IYN0</accession>
<comment type="caution">
    <text evidence="1">The sequence shown here is derived from an EMBL/GenBank/DDBJ whole genome shotgun (WGS) entry which is preliminary data.</text>
</comment>
<evidence type="ECO:0000313" key="1">
    <source>
        <dbReference type="EMBL" id="TDO27950.1"/>
    </source>
</evidence>
<gene>
    <name evidence="1" type="ORF">EV643_1508</name>
</gene>
<protein>
    <submittedName>
        <fullName evidence="1">Uncharacterized protein</fullName>
    </submittedName>
</protein>
<name>A0A4R6IYN0_9ACTN</name>
<organism evidence="1 2">
    <name type="scientific">Kribbella caucasensis</name>
    <dbReference type="NCBI Taxonomy" id="2512215"/>
    <lineage>
        <taxon>Bacteria</taxon>
        <taxon>Bacillati</taxon>
        <taxon>Actinomycetota</taxon>
        <taxon>Actinomycetes</taxon>
        <taxon>Propionibacteriales</taxon>
        <taxon>Kribbellaceae</taxon>
        <taxon>Kribbella</taxon>
    </lineage>
</organism>
<proteinExistence type="predicted"/>
<dbReference type="Proteomes" id="UP000295388">
    <property type="component" value="Unassembled WGS sequence"/>
</dbReference>
<dbReference type="EMBL" id="SNWQ01000050">
    <property type="protein sequence ID" value="TDO27950.1"/>
    <property type="molecule type" value="Genomic_DNA"/>
</dbReference>
<evidence type="ECO:0000313" key="2">
    <source>
        <dbReference type="Proteomes" id="UP000295388"/>
    </source>
</evidence>
<dbReference type="AlphaFoldDB" id="A0A4R6IYN0"/>
<keyword evidence="2" id="KW-1185">Reference proteome</keyword>
<reference evidence="1 2" key="1">
    <citation type="submission" date="2019-03" db="EMBL/GenBank/DDBJ databases">
        <title>Genomic Encyclopedia of Type Strains, Phase III (KMG-III): the genomes of soil and plant-associated and newly described type strains.</title>
        <authorList>
            <person name="Whitman W."/>
        </authorList>
    </citation>
    <scope>NUCLEOTIDE SEQUENCE [LARGE SCALE GENOMIC DNA]</scope>
    <source>
        <strain evidence="1 2">VKM Ac-2527</strain>
    </source>
</reference>
<sequence>MIPHPMPVVPGYMRRYPGMTSDELGEMQHRLAAAARKRGYVLGTVHVEELPTEPQAFEALLSYLKEVAVPAIVVPTFAHIGTINNPASKYSKLRRETTAEILIAEFLL</sequence>